<dbReference type="GO" id="GO:0008360">
    <property type="term" value="P:regulation of cell shape"/>
    <property type="evidence" value="ECO:0007669"/>
    <property type="project" value="InterPro"/>
</dbReference>
<dbReference type="PANTHER" id="PTHR46881">
    <property type="entry name" value="PALMDELPHIN"/>
    <property type="match status" value="1"/>
</dbReference>
<reference evidence="11" key="2">
    <citation type="submission" date="2025-08" db="UniProtKB">
        <authorList>
            <consortium name="Ensembl"/>
        </authorList>
    </citation>
    <scope>IDENTIFICATION</scope>
</reference>
<feature type="region of interest" description="Disordered" evidence="10">
    <location>
        <begin position="249"/>
        <end position="275"/>
    </location>
</feature>
<evidence type="ECO:0000256" key="6">
    <source>
        <dbReference type="ARBA" id="ARBA00023018"/>
    </source>
</evidence>
<evidence type="ECO:0000256" key="2">
    <source>
        <dbReference type="ARBA" id="ARBA00004496"/>
    </source>
</evidence>
<dbReference type="GO" id="GO:0043197">
    <property type="term" value="C:dendritic spine"/>
    <property type="evidence" value="ECO:0007669"/>
    <property type="project" value="UniProtKB-SubCell"/>
</dbReference>
<evidence type="ECO:0000256" key="9">
    <source>
        <dbReference type="ARBA" id="ARBA00040857"/>
    </source>
</evidence>
<dbReference type="AlphaFoldDB" id="A0A3Q1HDD7"/>
<dbReference type="Ensembl" id="ENSATET00000006734.2">
    <property type="protein sequence ID" value="ENSATEP00000006622.1"/>
    <property type="gene ID" value="ENSATEG00000004648.2"/>
</dbReference>
<keyword evidence="12" id="KW-1185">Reference proteome</keyword>
<keyword evidence="7" id="KW-0175">Coiled coil</keyword>
<dbReference type="Proteomes" id="UP000265040">
    <property type="component" value="Chromosome 17"/>
</dbReference>
<evidence type="ECO:0000313" key="12">
    <source>
        <dbReference type="Proteomes" id="UP000265040"/>
    </source>
</evidence>
<evidence type="ECO:0000256" key="8">
    <source>
        <dbReference type="ARBA" id="ARBA00023273"/>
    </source>
</evidence>
<accession>A0A3Q1HDD7</accession>
<reference evidence="11" key="1">
    <citation type="submission" date="2021-04" db="EMBL/GenBank/DDBJ databases">
        <authorList>
            <consortium name="Wellcome Sanger Institute Data Sharing"/>
        </authorList>
    </citation>
    <scope>NUCLEOTIDE SEQUENCE [LARGE SCALE GENOMIC DNA]</scope>
</reference>
<evidence type="ECO:0000256" key="1">
    <source>
        <dbReference type="ARBA" id="ARBA00004279"/>
    </source>
</evidence>
<keyword evidence="8" id="KW-0966">Cell projection</keyword>
<reference evidence="11" key="3">
    <citation type="submission" date="2025-09" db="UniProtKB">
        <authorList>
            <consortium name="Ensembl"/>
        </authorList>
    </citation>
    <scope>IDENTIFICATION</scope>
</reference>
<dbReference type="InParanoid" id="A0A3Q1HDD7"/>
<protein>
    <recommendedName>
        <fullName evidence="9">Palmdelphin</fullName>
    </recommendedName>
</protein>
<dbReference type="GeneTree" id="ENSGT00940000157718"/>
<dbReference type="InterPro" id="IPR004965">
    <property type="entry name" value="Paralemmin"/>
</dbReference>
<dbReference type="GO" id="GO:0016020">
    <property type="term" value="C:membrane"/>
    <property type="evidence" value="ECO:0007669"/>
    <property type="project" value="InterPro"/>
</dbReference>
<evidence type="ECO:0000256" key="3">
    <source>
        <dbReference type="ARBA" id="ARBA00004552"/>
    </source>
</evidence>
<evidence type="ECO:0000313" key="11">
    <source>
        <dbReference type="Ensembl" id="ENSATEP00000006622.1"/>
    </source>
</evidence>
<dbReference type="OrthoDB" id="9937247at2759"/>
<proteinExistence type="inferred from homology"/>
<keyword evidence="5" id="KW-0963">Cytoplasm</keyword>
<name>A0A3Q1HDD7_ANATE</name>
<comment type="similarity">
    <text evidence="4">Belongs to the paralemmin family.</text>
</comment>
<dbReference type="Pfam" id="PF03285">
    <property type="entry name" value="Paralemmin"/>
    <property type="match status" value="1"/>
</dbReference>
<comment type="subcellular location">
    <subcellularLocation>
        <location evidence="1">Cell projection</location>
        <location evidence="1">Dendrite</location>
    </subcellularLocation>
    <subcellularLocation>
        <location evidence="3">Cell projection</location>
        <location evidence="3">Dendritic spine</location>
    </subcellularLocation>
    <subcellularLocation>
        <location evidence="2">Cytoplasm</location>
    </subcellularLocation>
</comment>
<dbReference type="PANTHER" id="PTHR46881:SF1">
    <property type="entry name" value="PALMDELPHIN"/>
    <property type="match status" value="1"/>
</dbReference>
<sequence>QEKLKLQHLKKKALREQWLLQDSVSQNAAKSRKQQSLLIEMEILYLEREESIVSTKESLILNRLKAVEKSPEEIIKHVSCFCVLALFAMEINVTKNPLTGKSTVLSTATVPPAELNLDNGHEVYDDGRKCVYGLNSQQGSRDLSCISELSATEVEELLRSATVHQERYCYSPHSQTENTALYHSPTSSDRVPSPLFKDDTPYTILNPLDTTEPITAIFMGFQAAQDDSGQSQEFVGSLKAELVIIEDDEQNGEDSNVKKKSHAQPGVSSYSTGRAASEKLECVEGFGDRRTENQMEPGIRKVKKPKPCCTVC</sequence>
<dbReference type="GO" id="GO:0005737">
    <property type="term" value="C:cytoplasm"/>
    <property type="evidence" value="ECO:0007669"/>
    <property type="project" value="UniProtKB-SubCell"/>
</dbReference>
<evidence type="ECO:0000256" key="10">
    <source>
        <dbReference type="SAM" id="MobiDB-lite"/>
    </source>
</evidence>
<evidence type="ECO:0000256" key="7">
    <source>
        <dbReference type="ARBA" id="ARBA00023054"/>
    </source>
</evidence>
<evidence type="ECO:0000256" key="4">
    <source>
        <dbReference type="ARBA" id="ARBA00005756"/>
    </source>
</evidence>
<evidence type="ECO:0000256" key="5">
    <source>
        <dbReference type="ARBA" id="ARBA00022490"/>
    </source>
</evidence>
<keyword evidence="6" id="KW-0770">Synapse</keyword>
<organism evidence="11 12">
    <name type="scientific">Anabas testudineus</name>
    <name type="common">Climbing perch</name>
    <name type="synonym">Anthias testudineus</name>
    <dbReference type="NCBI Taxonomy" id="64144"/>
    <lineage>
        <taxon>Eukaryota</taxon>
        <taxon>Metazoa</taxon>
        <taxon>Chordata</taxon>
        <taxon>Craniata</taxon>
        <taxon>Vertebrata</taxon>
        <taxon>Euteleostomi</taxon>
        <taxon>Actinopterygii</taxon>
        <taxon>Neopterygii</taxon>
        <taxon>Teleostei</taxon>
        <taxon>Neoteleostei</taxon>
        <taxon>Acanthomorphata</taxon>
        <taxon>Anabantaria</taxon>
        <taxon>Anabantiformes</taxon>
        <taxon>Anabantoidei</taxon>
        <taxon>Anabantidae</taxon>
        <taxon>Anabas</taxon>
    </lineage>
</organism>
<dbReference type="OMA" id="CVCASRD"/>